<accession>D2U1W9</accession>
<organism evidence="2">
    <name type="scientific">Arsenophonus nasoniae</name>
    <name type="common">son-killer infecting Nasonia vitripennis</name>
    <dbReference type="NCBI Taxonomy" id="638"/>
    <lineage>
        <taxon>Bacteria</taxon>
        <taxon>Pseudomonadati</taxon>
        <taxon>Pseudomonadota</taxon>
        <taxon>Gammaproteobacteria</taxon>
        <taxon>Enterobacterales</taxon>
        <taxon>Morganellaceae</taxon>
        <taxon>Arsenophonus</taxon>
    </lineage>
</organism>
<name>D2U1W9_9GAMM</name>
<gene>
    <name evidence="2" type="ORF">ARN_25650</name>
</gene>
<evidence type="ECO:0000313" key="2">
    <source>
        <dbReference type="EMBL" id="CBA74865.1"/>
    </source>
</evidence>
<reference evidence="2" key="1">
    <citation type="journal article" date="2010" name="Insect Mol. Biol.">
        <title>The draft genome sequence of Arsenophonus nasoniae, son-killer bacterium of Nasonia vitripennis, reveals genes associated with virulence and symbiosis.</title>
        <authorList>
            <person name="Wilkes T."/>
            <person name="Darby A.C."/>
            <person name="Choi J."/>
            <person name="Colborne J.K."/>
            <person name="Werren J.H."/>
            <person name="Hurst G.D.D."/>
        </authorList>
    </citation>
    <scope>NUCLEOTIDE SEQUENCE</scope>
</reference>
<dbReference type="AlphaFoldDB" id="D2U1W9"/>
<sequence>MTILHPNKKGYFMKIFKDKKLYSILSGAYNSILNNYIIKNEHSKSDLVTSGAIAVGNDIEKVLAEEYLLKEMHSNNEIEKLLSTLTDYPQHFVTSYLSFIKEICDWDPLDPNKKNNDENYHKYLSILLSSSMFLVETSSNHKIYYDNNNYKDILEKVLQQYQNISEQVKQYINSSLKTLVNHSISNITDKNNGILFTHTVLSSESNVIRLYLYSAEIKISYDEENKKYKPVEESEQKIEISKIELKFLNSTLSHDDIKLIIGLRFVVLSDWLTQHNMLPKKTNHKSCIDW</sequence>
<keyword evidence="1" id="KW-0175">Coiled coil</keyword>
<proteinExistence type="predicted"/>
<feature type="coiled-coil region" evidence="1">
    <location>
        <begin position="147"/>
        <end position="174"/>
    </location>
</feature>
<dbReference type="EMBL" id="FN545246">
    <property type="protein sequence ID" value="CBA74865.1"/>
    <property type="molecule type" value="Genomic_DNA"/>
</dbReference>
<protein>
    <submittedName>
        <fullName evidence="2">Uncharacterized protein</fullName>
    </submittedName>
</protein>
<evidence type="ECO:0000256" key="1">
    <source>
        <dbReference type="SAM" id="Coils"/>
    </source>
</evidence>